<dbReference type="InterPro" id="IPR016181">
    <property type="entry name" value="Acyl_CoA_acyltransferase"/>
</dbReference>
<name>A0A087CSK2_9BIFI</name>
<dbReference type="Gene3D" id="3.40.630.30">
    <property type="match status" value="1"/>
</dbReference>
<dbReference type="RefSeq" id="WP_223847928.1">
    <property type="nucleotide sequence ID" value="NZ_JDUW01000037.1"/>
</dbReference>
<dbReference type="eggNOG" id="ENOG50329QD">
    <property type="taxonomic scope" value="Bacteria"/>
</dbReference>
<organism evidence="2 3">
    <name type="scientific">Bifidobacterium reuteri DSM 23975</name>
    <dbReference type="NCBI Taxonomy" id="1437610"/>
    <lineage>
        <taxon>Bacteria</taxon>
        <taxon>Bacillati</taxon>
        <taxon>Actinomycetota</taxon>
        <taxon>Actinomycetes</taxon>
        <taxon>Bifidobacteriales</taxon>
        <taxon>Bifidobacteriaceae</taxon>
        <taxon>Bifidobacterium</taxon>
    </lineage>
</organism>
<sequence>MGLKLVVERECSRDHQTALRQFLCCDPGGSEWAMDPQRYIRELNVRKTPKGIMRTLLVVSGDVPLHDDVVGFCEYGVAVETTDGHEGVYQISYIATALKVRGTHLGDTLLSSVIVHLRDDAWRSHRTPLVLTQVDPRNRPSMDLFARFGFVDEGPDPDDPEYHLLSLEFTPQARGDYFGSTLAFF</sequence>
<proteinExistence type="predicted"/>
<feature type="domain" description="N-acetyltransferase" evidence="1">
    <location>
        <begin position="58"/>
        <end position="150"/>
    </location>
</feature>
<dbReference type="InterPro" id="IPR000182">
    <property type="entry name" value="GNAT_dom"/>
</dbReference>
<keyword evidence="3" id="KW-1185">Reference proteome</keyword>
<gene>
    <name evidence="2" type="ORF">BREU_1425</name>
</gene>
<evidence type="ECO:0000259" key="1">
    <source>
        <dbReference type="Pfam" id="PF00583"/>
    </source>
</evidence>
<dbReference type="Pfam" id="PF00583">
    <property type="entry name" value="Acetyltransf_1"/>
    <property type="match status" value="1"/>
</dbReference>
<dbReference type="AlphaFoldDB" id="A0A087CSK2"/>
<evidence type="ECO:0000313" key="2">
    <source>
        <dbReference type="EMBL" id="KFI86252.1"/>
    </source>
</evidence>
<dbReference type="EMBL" id="JGZK01000005">
    <property type="protein sequence ID" value="KFI86252.1"/>
    <property type="molecule type" value="Genomic_DNA"/>
</dbReference>
<dbReference type="SUPFAM" id="SSF55729">
    <property type="entry name" value="Acyl-CoA N-acyltransferases (Nat)"/>
    <property type="match status" value="1"/>
</dbReference>
<evidence type="ECO:0000313" key="3">
    <source>
        <dbReference type="Proteomes" id="UP000028984"/>
    </source>
</evidence>
<accession>A0A087CSK2</accession>
<dbReference type="Proteomes" id="UP000028984">
    <property type="component" value="Unassembled WGS sequence"/>
</dbReference>
<dbReference type="GO" id="GO:0016747">
    <property type="term" value="F:acyltransferase activity, transferring groups other than amino-acyl groups"/>
    <property type="evidence" value="ECO:0007669"/>
    <property type="project" value="InterPro"/>
</dbReference>
<comment type="caution">
    <text evidence="2">The sequence shown here is derived from an EMBL/GenBank/DDBJ whole genome shotgun (WGS) entry which is preliminary data.</text>
</comment>
<protein>
    <recommendedName>
        <fullName evidence="1">N-acetyltransferase domain-containing protein</fullName>
    </recommendedName>
</protein>
<dbReference type="STRING" id="1437610.BREU_1425"/>
<reference evidence="2 3" key="1">
    <citation type="submission" date="2014-03" db="EMBL/GenBank/DDBJ databases">
        <title>Genomics of Bifidobacteria.</title>
        <authorList>
            <person name="Ventura M."/>
            <person name="Milani C."/>
            <person name="Lugli G.A."/>
        </authorList>
    </citation>
    <scope>NUCLEOTIDE SEQUENCE [LARGE SCALE GENOMIC DNA]</scope>
    <source>
        <strain evidence="2 3">DSM 23975</strain>
    </source>
</reference>